<evidence type="ECO:0000256" key="3">
    <source>
        <dbReference type="ARBA" id="ARBA00010525"/>
    </source>
</evidence>
<dbReference type="InterPro" id="IPR036541">
    <property type="entry name" value="PLipase_A1_sf"/>
</dbReference>
<comment type="catalytic activity">
    <reaction evidence="1 17">
        <text>a 1,2-diacyl-sn-glycero-3-phosphocholine + H2O = a 2-acyl-sn-glycero-3-phosphocholine + a fatty acid + H(+)</text>
        <dbReference type="Rhea" id="RHEA:18689"/>
        <dbReference type="ChEBI" id="CHEBI:15377"/>
        <dbReference type="ChEBI" id="CHEBI:15378"/>
        <dbReference type="ChEBI" id="CHEBI:28868"/>
        <dbReference type="ChEBI" id="CHEBI:57643"/>
        <dbReference type="ChEBI" id="CHEBI:57875"/>
        <dbReference type="EC" id="3.1.1.32"/>
    </reaction>
</comment>
<dbReference type="PANTHER" id="PTHR40457:SF1">
    <property type="entry name" value="PHOSPHOLIPASE A1"/>
    <property type="match status" value="1"/>
</dbReference>
<feature type="active site" description="Nucleophile" evidence="15">
    <location>
        <position position="232"/>
    </location>
</feature>
<feature type="signal peptide" evidence="17">
    <location>
        <begin position="1"/>
        <end position="21"/>
    </location>
</feature>
<evidence type="ECO:0000313" key="19">
    <source>
        <dbReference type="Proteomes" id="UP000003019"/>
    </source>
</evidence>
<dbReference type="PRINTS" id="PR01486">
    <property type="entry name" value="PHPHLIPASEA1"/>
</dbReference>
<evidence type="ECO:0000256" key="2">
    <source>
        <dbReference type="ARBA" id="ARBA00001604"/>
    </source>
</evidence>
<evidence type="ECO:0000256" key="9">
    <source>
        <dbReference type="ARBA" id="ARBA00022801"/>
    </source>
</evidence>
<comment type="similarity">
    <text evidence="3 17">Belongs to the phospholipase A1 family.</text>
</comment>
<name>G4CFW7_9NEIS</name>
<dbReference type="PANTHER" id="PTHR40457">
    <property type="entry name" value="PHOSPHOLIPASE A1"/>
    <property type="match status" value="1"/>
</dbReference>
<dbReference type="Pfam" id="PF02253">
    <property type="entry name" value="PLA1"/>
    <property type="match status" value="1"/>
</dbReference>
<dbReference type="Gene3D" id="2.40.230.10">
    <property type="entry name" value="Phospholipase A1"/>
    <property type="match status" value="1"/>
</dbReference>
<dbReference type="GO" id="GO:0009279">
    <property type="term" value="C:cell outer membrane"/>
    <property type="evidence" value="ECO:0007669"/>
    <property type="project" value="UniProtKB-SubCell"/>
</dbReference>
<dbReference type="CDD" id="cd00541">
    <property type="entry name" value="OMPLA"/>
    <property type="match status" value="1"/>
</dbReference>
<dbReference type="GO" id="GO:0046872">
    <property type="term" value="F:metal ion binding"/>
    <property type="evidence" value="ECO:0007669"/>
    <property type="project" value="UniProtKB-KW"/>
</dbReference>
<accession>G4CFW7</accession>
<dbReference type="EMBL" id="AGAY01000019">
    <property type="protein sequence ID" value="EGY53277.1"/>
    <property type="molecule type" value="Genomic_DNA"/>
</dbReference>
<evidence type="ECO:0000256" key="14">
    <source>
        <dbReference type="ARBA" id="ARBA00023237"/>
    </source>
</evidence>
<keyword evidence="13" id="KW-0472">Membrane</keyword>
<dbReference type="PATRIC" id="fig|1032488.3.peg.468"/>
<evidence type="ECO:0000256" key="8">
    <source>
        <dbReference type="ARBA" id="ARBA00022729"/>
    </source>
</evidence>
<dbReference type="AlphaFoldDB" id="G4CFW7"/>
<evidence type="ECO:0000256" key="17">
    <source>
        <dbReference type="RuleBase" id="RU366027"/>
    </source>
</evidence>
<dbReference type="EC" id="3.1.1.4" evidence="17"/>
<feature type="binding site" description="in dimeric form" evidence="16">
    <location>
        <position position="240"/>
    </location>
    <ligand>
        <name>Ca(2+)</name>
        <dbReference type="ChEBI" id="CHEBI:29108"/>
        <label>1</label>
    </ligand>
</feature>
<reference evidence="18 19" key="1">
    <citation type="submission" date="2011-05" db="EMBL/GenBank/DDBJ databases">
        <authorList>
            <person name="Muzny D."/>
            <person name="Qin X."/>
            <person name="Deng J."/>
            <person name="Jiang H."/>
            <person name="Liu Y."/>
            <person name="Qu J."/>
            <person name="Song X.-Z."/>
            <person name="Zhang L."/>
            <person name="Thornton R."/>
            <person name="Coyle M."/>
            <person name="Francisco L."/>
            <person name="Jackson L."/>
            <person name="Javaid M."/>
            <person name="Korchina V."/>
            <person name="Kovar C."/>
            <person name="Mata R."/>
            <person name="Mathew T."/>
            <person name="Ngo R."/>
            <person name="Nguyen L."/>
            <person name="Nguyen N."/>
            <person name="Okwuonu G."/>
            <person name="Ongeri F."/>
            <person name="Pham C."/>
            <person name="Simmons D."/>
            <person name="Wilczek-Boney K."/>
            <person name="Hale W."/>
            <person name="Jakkamsetti A."/>
            <person name="Pham P."/>
            <person name="Ruth R."/>
            <person name="San Lucas F."/>
            <person name="Warren J."/>
            <person name="Zhang J."/>
            <person name="Zhao Z."/>
            <person name="Zhou C."/>
            <person name="Zhu D."/>
            <person name="Lee S."/>
            <person name="Bess C."/>
            <person name="Blankenburg K."/>
            <person name="Forbes L."/>
            <person name="Fu Q."/>
            <person name="Gubbala S."/>
            <person name="Hirani K."/>
            <person name="Jayaseelan J.C."/>
            <person name="Lara F."/>
            <person name="Munidasa M."/>
            <person name="Palculict T."/>
            <person name="Patil S."/>
            <person name="Pu L.-L."/>
            <person name="Saada N."/>
            <person name="Tang L."/>
            <person name="Weissenberger G."/>
            <person name="Zhu Y."/>
            <person name="Hemphill L."/>
            <person name="Shang Y."/>
            <person name="Youmans B."/>
            <person name="Ayvaz T."/>
            <person name="Ross M."/>
            <person name="Santibanez J."/>
            <person name="Aqrawi P."/>
            <person name="Gross S."/>
            <person name="Joshi V."/>
            <person name="Fowler G."/>
            <person name="Nazareth L."/>
            <person name="Reid J."/>
            <person name="Worley K."/>
            <person name="Petrosino J."/>
            <person name="Highlander S."/>
            <person name="Gibbs R."/>
        </authorList>
    </citation>
    <scope>NUCLEOTIDE SEQUENCE [LARGE SCALE GENOMIC DNA]</scope>
    <source>
        <strain evidence="18 19">871</strain>
    </source>
</reference>
<feature type="chain" id="PRO_5019610986" description="Phospholipase A1" evidence="17">
    <location>
        <begin position="22"/>
        <end position="363"/>
    </location>
</feature>
<feature type="active site" description="Proton acceptor" evidence="15">
    <location>
        <position position="230"/>
    </location>
</feature>
<dbReference type="GO" id="GO:0016042">
    <property type="term" value="P:lipid catabolic process"/>
    <property type="evidence" value="ECO:0007669"/>
    <property type="project" value="UniProtKB-KW"/>
</dbReference>
<keyword evidence="8 17" id="KW-0732">Signal</keyword>
<evidence type="ECO:0000256" key="10">
    <source>
        <dbReference type="ARBA" id="ARBA00022837"/>
    </source>
</evidence>
<evidence type="ECO:0000256" key="12">
    <source>
        <dbReference type="ARBA" id="ARBA00023098"/>
    </source>
</evidence>
<keyword evidence="9 17" id="KW-0378">Hydrolase</keyword>
<keyword evidence="6" id="KW-0812">Transmembrane</keyword>
<organism evidence="18 19">
    <name type="scientific">Neisseria shayeganii 871</name>
    <dbReference type="NCBI Taxonomy" id="1032488"/>
    <lineage>
        <taxon>Bacteria</taxon>
        <taxon>Pseudomonadati</taxon>
        <taxon>Pseudomonadota</taxon>
        <taxon>Betaproteobacteria</taxon>
        <taxon>Neisseriales</taxon>
        <taxon>Neisseriaceae</taxon>
        <taxon>Neisseria</taxon>
    </lineage>
</organism>
<comment type="cofactor">
    <cofactor evidence="17">
        <name>Ca(2+)</name>
        <dbReference type="ChEBI" id="CHEBI:29108"/>
    </cofactor>
    <text evidence="17">Binds 1 Ca(2+) ion per monomer. In the dimeric form the Ca(2+) is bound by different amino acids with binding of each Ca(2+) shared with ligands coming from each monomer. The Ca(2+) ion may have a role in catalysis.</text>
</comment>
<proteinExistence type="inferred from homology"/>
<dbReference type="HOGENOM" id="CLU_045813_0_0_4"/>
<keyword evidence="14 17" id="KW-0998">Cell outer membrane</keyword>
<evidence type="ECO:0000256" key="6">
    <source>
        <dbReference type="ARBA" id="ARBA00022692"/>
    </source>
</evidence>
<dbReference type="Proteomes" id="UP000003019">
    <property type="component" value="Unassembled WGS sequence"/>
</dbReference>
<evidence type="ECO:0000256" key="15">
    <source>
        <dbReference type="PIRSR" id="PIRSR603187-1"/>
    </source>
</evidence>
<evidence type="ECO:0000256" key="4">
    <source>
        <dbReference type="ARBA" id="ARBA00011702"/>
    </source>
</evidence>
<dbReference type="GO" id="GO:0004623">
    <property type="term" value="F:phospholipase A2 activity"/>
    <property type="evidence" value="ECO:0007669"/>
    <property type="project" value="UniProtKB-EC"/>
</dbReference>
<dbReference type="SUPFAM" id="SSF56931">
    <property type="entry name" value="Outer membrane phospholipase A (OMPLA)"/>
    <property type="match status" value="1"/>
</dbReference>
<dbReference type="OrthoDB" id="188433at2"/>
<sequence length="363" mass="40549">MRPTALFTLLTLAGWCVPAAADTQQAVLACTQIGDPAARLACYDRATGSETPPAEKAAIDLSESARASFEHGKAELVFTSTSQTTAGDTATDATAYTPLSLAFDLDRNHDSGILSARPHRPIYLLPGWFNSSPNRYPSSPEHRADQSDQNHAETKMQISFKTKLMEDVFGTHADLWFGYTQISHWQVYNGSMSSPFRNTDYEPEFILTQPVKADLPFGGRLRMLGVGAVHQSNGQSDPLSRSWNRLYLMGGMEWGKLTVLPRLWWRIPESRREDDNSNINRYMGYGDLRLHYRFDDRQTLGALMRYNPASGKGGVQLDYTFPLAGRLKGYLQGFHGYGESLLDYNHKHNSIGIGVMLNDWDGL</sequence>
<keyword evidence="12 17" id="KW-0443">Lipid metabolism</keyword>
<comment type="subunit">
    <text evidence="4 17">Homodimer; dimerization is reversible, and the dimeric form is the active one.</text>
</comment>
<keyword evidence="19" id="KW-1185">Reference proteome</keyword>
<comment type="catalytic activity">
    <reaction evidence="2 17">
        <text>a 1,2-diacyl-sn-glycero-3-phosphocholine + H2O = a 1-acyl-sn-glycero-3-phosphocholine + a fatty acid + H(+)</text>
        <dbReference type="Rhea" id="RHEA:15801"/>
        <dbReference type="ChEBI" id="CHEBI:15377"/>
        <dbReference type="ChEBI" id="CHEBI:15378"/>
        <dbReference type="ChEBI" id="CHEBI:28868"/>
        <dbReference type="ChEBI" id="CHEBI:57643"/>
        <dbReference type="ChEBI" id="CHEBI:58168"/>
        <dbReference type="EC" id="3.1.1.4"/>
    </reaction>
</comment>
<keyword evidence="5" id="KW-1134">Transmembrane beta strand</keyword>
<dbReference type="InterPro" id="IPR003187">
    <property type="entry name" value="PLipase_A1"/>
</dbReference>
<dbReference type="RefSeq" id="WP_009118200.1">
    <property type="nucleotide sequence ID" value="NZ_JH164926.1"/>
</dbReference>
<keyword evidence="11 17" id="KW-0442">Lipid degradation</keyword>
<gene>
    <name evidence="18" type="primary">pldA</name>
    <name evidence="18" type="ORF">HMPREF9371_0506</name>
</gene>
<evidence type="ECO:0000256" key="13">
    <source>
        <dbReference type="ARBA" id="ARBA00023136"/>
    </source>
</evidence>
<evidence type="ECO:0000256" key="7">
    <source>
        <dbReference type="ARBA" id="ARBA00022723"/>
    </source>
</evidence>
<comment type="subcellular location">
    <subcellularLocation>
        <location evidence="17">Cell outer membrane</location>
        <topology evidence="17">Multi-pass membrane protein</topology>
    </subcellularLocation>
    <text evidence="17">One of the very few enzymes located there.</text>
</comment>
<protein>
    <recommendedName>
        <fullName evidence="17">Phospholipase A1</fullName>
        <ecNumber evidence="17">3.1.1.32</ecNumber>
        <ecNumber evidence="17">3.1.1.4</ecNumber>
    </recommendedName>
    <alternativeName>
        <fullName evidence="17">Phosphatidylcholine 1-acylhydrolase</fullName>
    </alternativeName>
</protein>
<evidence type="ECO:0000256" key="5">
    <source>
        <dbReference type="ARBA" id="ARBA00022452"/>
    </source>
</evidence>
<keyword evidence="7 16" id="KW-0479">Metal-binding</keyword>
<evidence type="ECO:0000256" key="1">
    <source>
        <dbReference type="ARBA" id="ARBA00000111"/>
    </source>
</evidence>
<comment type="caution">
    <text evidence="18">The sequence shown here is derived from an EMBL/GenBank/DDBJ whole genome shotgun (WGS) entry which is preliminary data.</text>
</comment>
<feature type="binding site" description="in dimeric form" evidence="16">
    <location>
        <position position="275"/>
    </location>
    <ligand>
        <name>Ca(2+)</name>
        <dbReference type="ChEBI" id="CHEBI:29108"/>
        <label>1</label>
    </ligand>
</feature>
<feature type="binding site" description="in dimeric form" evidence="16">
    <location>
        <position position="193"/>
    </location>
    <ligand>
        <name>Ca(2+)</name>
        <dbReference type="ChEBI" id="CHEBI:29108"/>
        <label>1</label>
    </ligand>
</feature>
<dbReference type="GO" id="GO:0008970">
    <property type="term" value="F:phospholipase A1 activity"/>
    <property type="evidence" value="ECO:0007669"/>
    <property type="project" value="UniProtKB-EC"/>
</dbReference>
<evidence type="ECO:0000256" key="11">
    <source>
        <dbReference type="ARBA" id="ARBA00022963"/>
    </source>
</evidence>
<keyword evidence="10 16" id="KW-0106">Calcium</keyword>
<comment type="function">
    <text evidence="17">Hydrolysis of phosphatidylcholine with phospholipase A2 (EC 3.1.1.4) and phospholipase A1 (EC 3.1.1.32) activities.</text>
</comment>
<dbReference type="STRING" id="1032488.HMPREF9371_0506"/>
<evidence type="ECO:0000256" key="16">
    <source>
        <dbReference type="PIRSR" id="PIRSR603187-2"/>
    </source>
</evidence>
<evidence type="ECO:0000313" key="18">
    <source>
        <dbReference type="EMBL" id="EGY53277.1"/>
    </source>
</evidence>
<dbReference type="EC" id="3.1.1.32" evidence="17"/>